<reference evidence="2" key="1">
    <citation type="journal article" date="2023" name="G3 (Bethesda)">
        <title>Genome assembly and association tests identify interacting loci associated with vigor, precocity, and sex in interspecific pistachio rootstocks.</title>
        <authorList>
            <person name="Palmer W."/>
            <person name="Jacygrad E."/>
            <person name="Sagayaradj S."/>
            <person name="Cavanaugh K."/>
            <person name="Han R."/>
            <person name="Bertier L."/>
            <person name="Beede B."/>
            <person name="Kafkas S."/>
            <person name="Golino D."/>
            <person name="Preece J."/>
            <person name="Michelmore R."/>
        </authorList>
    </citation>
    <scope>NUCLEOTIDE SEQUENCE [LARGE SCALE GENOMIC DNA]</scope>
</reference>
<sequence length="318" mass="36592">MKCTRTHPTLPSGEYSCRMGIRLLTSQSSMPKRRYLHRARKGDDGPVIHCLRLWRHYLLGSKFVTLTDNVATSYFQTQKKLSPKQARWQDFLAEFDYVLEYKPGKTNVVADALSRKAELASISQVTSALADRIKQGLQHEPLARNIIALVEEGKTRRFWRFWRGLLYTKGNRLYIPRWDNLRKELIKECHDSLWAGHPGMRRTLALLKSAYYWPGMQDSIEGYVRTCLVCQQDKVVQQQPAGLLQPLPVPERPWESVSMDFITCLPKSEGSGSIIVIVDRFSKYATFIPASTDCNESKKQAFLPQHHQVMGHSDKHSQ</sequence>
<name>A0ACC0XTT9_9ROSI</name>
<protein>
    <submittedName>
        <fullName evidence="1">Uncharacterized protein</fullName>
    </submittedName>
</protein>
<proteinExistence type="predicted"/>
<evidence type="ECO:0000313" key="1">
    <source>
        <dbReference type="EMBL" id="KAJ0024936.1"/>
    </source>
</evidence>
<organism evidence="1 2">
    <name type="scientific">Pistacia integerrima</name>
    <dbReference type="NCBI Taxonomy" id="434235"/>
    <lineage>
        <taxon>Eukaryota</taxon>
        <taxon>Viridiplantae</taxon>
        <taxon>Streptophyta</taxon>
        <taxon>Embryophyta</taxon>
        <taxon>Tracheophyta</taxon>
        <taxon>Spermatophyta</taxon>
        <taxon>Magnoliopsida</taxon>
        <taxon>eudicotyledons</taxon>
        <taxon>Gunneridae</taxon>
        <taxon>Pentapetalae</taxon>
        <taxon>rosids</taxon>
        <taxon>malvids</taxon>
        <taxon>Sapindales</taxon>
        <taxon>Anacardiaceae</taxon>
        <taxon>Pistacia</taxon>
    </lineage>
</organism>
<comment type="caution">
    <text evidence="1">The sequence shown here is derived from an EMBL/GenBank/DDBJ whole genome shotgun (WGS) entry which is preliminary data.</text>
</comment>
<dbReference type="Proteomes" id="UP001163603">
    <property type="component" value="Chromosome 10"/>
</dbReference>
<keyword evidence="2" id="KW-1185">Reference proteome</keyword>
<evidence type="ECO:0000313" key="2">
    <source>
        <dbReference type="Proteomes" id="UP001163603"/>
    </source>
</evidence>
<gene>
    <name evidence="1" type="ORF">Pint_06980</name>
</gene>
<accession>A0ACC0XTT9</accession>
<dbReference type="EMBL" id="CM047745">
    <property type="protein sequence ID" value="KAJ0024936.1"/>
    <property type="molecule type" value="Genomic_DNA"/>
</dbReference>